<dbReference type="InterPro" id="IPR010452">
    <property type="entry name" value="Isocitrate_DH_AceK"/>
</dbReference>
<dbReference type="GO" id="GO:0006006">
    <property type="term" value="P:glucose metabolic process"/>
    <property type="evidence" value="ECO:0007669"/>
    <property type="project" value="InterPro"/>
</dbReference>
<keyword evidence="3 11" id="KW-0723">Serine/threonine-protein kinase</keyword>
<keyword evidence="12" id="KW-0175">Coiled coil</keyword>
<comment type="caution">
    <text evidence="15">The sequence shown here is derived from an EMBL/GenBank/DDBJ whole genome shotgun (WGS) entry which is preliminary data.</text>
</comment>
<dbReference type="NCBIfam" id="NF002804">
    <property type="entry name" value="PRK02946.1"/>
    <property type="match status" value="1"/>
</dbReference>
<keyword evidence="4 11" id="KW-0816">Tricarboxylic acid cycle</keyword>
<evidence type="ECO:0000256" key="8">
    <source>
        <dbReference type="ARBA" id="ARBA00022801"/>
    </source>
</evidence>
<dbReference type="GO" id="GO:0005737">
    <property type="term" value="C:cytoplasm"/>
    <property type="evidence" value="ECO:0007669"/>
    <property type="project" value="UniProtKB-SubCell"/>
</dbReference>
<reference evidence="15 16" key="1">
    <citation type="submission" date="2019-03" db="EMBL/GenBank/DDBJ databases">
        <title>Freshwater and sediment microbial communities from various areas in North America, analyzing microbe dynamics in response to fracking.</title>
        <authorList>
            <person name="Lamendella R."/>
        </authorList>
    </citation>
    <scope>NUCLEOTIDE SEQUENCE [LARGE SCALE GENOMIC DNA]</scope>
    <source>
        <strain evidence="15 16">18_TX</strain>
    </source>
</reference>
<feature type="active site" evidence="11">
    <location>
        <position position="371"/>
    </location>
</feature>
<dbReference type="GO" id="GO:0008772">
    <property type="term" value="F:[isocitrate dehydrogenase (NADP+)] kinase activity"/>
    <property type="evidence" value="ECO:0007669"/>
    <property type="project" value="UniProtKB-UniRule"/>
</dbReference>
<dbReference type="EC" id="2.7.11.5" evidence="11"/>
<organism evidence="15 16">
    <name type="scientific">Idiomarina aquatica</name>
    <dbReference type="NCBI Taxonomy" id="1327752"/>
    <lineage>
        <taxon>Bacteria</taxon>
        <taxon>Pseudomonadati</taxon>
        <taxon>Pseudomonadota</taxon>
        <taxon>Gammaproteobacteria</taxon>
        <taxon>Alteromonadales</taxon>
        <taxon>Idiomarinaceae</taxon>
        <taxon>Idiomarina</taxon>
    </lineage>
</organism>
<evidence type="ECO:0000256" key="11">
    <source>
        <dbReference type="HAMAP-Rule" id="MF_00747"/>
    </source>
</evidence>
<keyword evidence="9 11" id="KW-0067">ATP-binding</keyword>
<evidence type="ECO:0000256" key="1">
    <source>
        <dbReference type="ARBA" id="ARBA00022435"/>
    </source>
</evidence>
<feature type="coiled-coil region" evidence="12">
    <location>
        <begin position="157"/>
        <end position="184"/>
    </location>
</feature>
<dbReference type="GO" id="GO:0006099">
    <property type="term" value="P:tricarboxylic acid cycle"/>
    <property type="evidence" value="ECO:0007669"/>
    <property type="project" value="UniProtKB-UniRule"/>
</dbReference>
<keyword evidence="10 11" id="KW-0904">Protein phosphatase</keyword>
<dbReference type="GO" id="GO:0005524">
    <property type="term" value="F:ATP binding"/>
    <property type="evidence" value="ECO:0007669"/>
    <property type="project" value="UniProtKB-UniRule"/>
</dbReference>
<sequence length="568" mass="66310">MAVDSHYLAQKILQGFHCHYDRFQRLTRGARSRFLKRAWDAVVSASAERISFYDRQVKETSAAIQRAVGDEFDQALWLATRQRYQSLLKFHPQAELAETFYNSVFCRAFERRYFNNDFIFVETVLHSHIPISVQSQYRSYFPVKGGLQKVLPQIFLDSGLNGEFENFENELEQLRDAFLQRSQETEIEPHDIRIDVLNAPFFRNKAAYLVGRIVTERYHYPFIVPILVNSHGKLYVDAFITNSNRMATIFGFARSYFMVETEAPSALVRFLKDLMPRKTLAELYASIGFHKQGKTEFYREFLHHLQRTDDQLVAAAGVKGMVMTVFTLASFPYVFKVIKDKLGATKAFTRQTVIDRYRMVKRHDRVGRMADTLEFADVAIPLKRISADLLDELTATVANSLQIEGDTLVIKQLFVERRLTPLNLYLEYANDDEIEAAMNDYGLALKEMMAANIFPGDMLLKNFGVTRHRRVVFYDYDEVRYLTDMSFRALPKSDGFMDAEVSAAPDDVFPEQLDQFAVPQQRFREVLLKHHPELKDPAYWRKVQQHIREGRLTDVFPYEQHLRFTRRF</sequence>
<dbReference type="OrthoDB" id="5287793at2"/>
<evidence type="ECO:0000313" key="15">
    <source>
        <dbReference type="EMBL" id="TDP39133.1"/>
    </source>
</evidence>
<keyword evidence="8 11" id="KW-0378">Hydrolase</keyword>
<evidence type="ECO:0000256" key="12">
    <source>
        <dbReference type="SAM" id="Coils"/>
    </source>
</evidence>
<dbReference type="GO" id="GO:0006097">
    <property type="term" value="P:glyoxylate cycle"/>
    <property type="evidence" value="ECO:0007669"/>
    <property type="project" value="UniProtKB-UniRule"/>
</dbReference>
<evidence type="ECO:0000259" key="14">
    <source>
        <dbReference type="Pfam" id="PF20423"/>
    </source>
</evidence>
<keyword evidence="6 11" id="KW-0547">Nucleotide-binding</keyword>
<dbReference type="Pfam" id="PF06315">
    <property type="entry name" value="AceK_kinase"/>
    <property type="match status" value="1"/>
</dbReference>
<feature type="binding site" evidence="11">
    <location>
        <position position="336"/>
    </location>
    <ligand>
        <name>ATP</name>
        <dbReference type="ChEBI" id="CHEBI:30616"/>
    </ligand>
</feature>
<dbReference type="PANTHER" id="PTHR39559:SF1">
    <property type="entry name" value="ISOCITRATE DEHYDROGENASE KINASE_PHOSPHATASE"/>
    <property type="match status" value="1"/>
</dbReference>
<evidence type="ECO:0000256" key="6">
    <source>
        <dbReference type="ARBA" id="ARBA00022741"/>
    </source>
</evidence>
<dbReference type="PANTHER" id="PTHR39559">
    <property type="match status" value="1"/>
</dbReference>
<keyword evidence="16" id="KW-1185">Reference proteome</keyword>
<comment type="catalytic activity">
    <reaction evidence="11">
        <text>L-seryl-[isocitrate dehydrogenase] + ATP = O-phospho-L-seryl-[isocitrate dehydrogenase] + ADP + H(+)</text>
        <dbReference type="Rhea" id="RHEA:43540"/>
        <dbReference type="Rhea" id="RHEA-COMP:10605"/>
        <dbReference type="Rhea" id="RHEA-COMP:10606"/>
        <dbReference type="ChEBI" id="CHEBI:15378"/>
        <dbReference type="ChEBI" id="CHEBI:29999"/>
        <dbReference type="ChEBI" id="CHEBI:30616"/>
        <dbReference type="ChEBI" id="CHEBI:83421"/>
        <dbReference type="ChEBI" id="CHEBI:456216"/>
        <dbReference type="EC" id="2.7.11.5"/>
    </reaction>
</comment>
<evidence type="ECO:0000256" key="10">
    <source>
        <dbReference type="ARBA" id="ARBA00022912"/>
    </source>
</evidence>
<protein>
    <recommendedName>
        <fullName evidence="11">Isocitrate dehydrogenase kinase/phosphatase</fullName>
        <shortName evidence="11">IDH kinase/phosphatase</shortName>
        <shortName evidence="11">IDHK/P</shortName>
        <ecNumber evidence="11">2.7.11.5</ecNumber>
        <ecNumber evidence="11">3.1.3.-</ecNumber>
    </recommendedName>
</protein>
<keyword evidence="1 11" id="KW-0329">Glyoxylate bypass</keyword>
<keyword evidence="5 11" id="KW-0808">Transferase</keyword>
<gene>
    <name evidence="11" type="primary">aceK</name>
    <name evidence="15" type="ORF">DEU29_10328</name>
</gene>
<feature type="domain" description="Isocitrate dehydrogenase kinase/phosphatase (AceK) regulatory" evidence="14">
    <location>
        <begin position="9"/>
        <end position="308"/>
    </location>
</feature>
<dbReference type="EC" id="3.1.3.-" evidence="11"/>
<evidence type="ECO:0000256" key="7">
    <source>
        <dbReference type="ARBA" id="ARBA00022777"/>
    </source>
</evidence>
<dbReference type="GO" id="GO:0004674">
    <property type="term" value="F:protein serine/threonine kinase activity"/>
    <property type="evidence" value="ECO:0007669"/>
    <property type="project" value="UniProtKB-KW"/>
</dbReference>
<dbReference type="RefSeq" id="WP_133538855.1">
    <property type="nucleotide sequence ID" value="NZ_SNXI01000003.1"/>
</dbReference>
<dbReference type="Proteomes" id="UP000295531">
    <property type="component" value="Unassembled WGS sequence"/>
</dbReference>
<keyword evidence="7 11" id="KW-0418">Kinase</keyword>
<comment type="subcellular location">
    <subcellularLocation>
        <location evidence="11">Cytoplasm</location>
    </subcellularLocation>
</comment>
<evidence type="ECO:0000256" key="2">
    <source>
        <dbReference type="ARBA" id="ARBA00022490"/>
    </source>
</evidence>
<dbReference type="HAMAP" id="MF_00747">
    <property type="entry name" value="AceK"/>
    <property type="match status" value="1"/>
</dbReference>
<comment type="similarity">
    <text evidence="11">Belongs to the AceK family.</text>
</comment>
<dbReference type="InterPro" id="IPR046854">
    <property type="entry name" value="AceK_regulatory"/>
</dbReference>
<keyword evidence="2 11" id="KW-0963">Cytoplasm</keyword>
<dbReference type="GO" id="GO:0016208">
    <property type="term" value="F:AMP binding"/>
    <property type="evidence" value="ECO:0007669"/>
    <property type="project" value="TreeGrafter"/>
</dbReference>
<accession>A0A4R6PMR1</accession>
<evidence type="ECO:0000256" key="4">
    <source>
        <dbReference type="ARBA" id="ARBA00022532"/>
    </source>
</evidence>
<evidence type="ECO:0000256" key="3">
    <source>
        <dbReference type="ARBA" id="ARBA00022527"/>
    </source>
</evidence>
<evidence type="ECO:0000259" key="13">
    <source>
        <dbReference type="Pfam" id="PF06315"/>
    </source>
</evidence>
<comment type="function">
    <text evidence="11">Bifunctional enzyme which can phosphorylate or dephosphorylate isocitrate dehydrogenase (IDH) on a specific serine residue. This is a regulatory mechanism which enables bacteria to bypass the Krebs cycle via the glyoxylate shunt in response to the source of carbon. When bacteria are grown on glucose, IDH is fully active and unphosphorylated, but when grown on acetate or ethanol, the activity of IDH declines drastically concomitant with its phosphorylation.</text>
</comment>
<name>A0A4R6PMR1_9GAMM</name>
<dbReference type="GO" id="GO:0004721">
    <property type="term" value="F:phosphoprotein phosphatase activity"/>
    <property type="evidence" value="ECO:0007669"/>
    <property type="project" value="UniProtKB-KW"/>
</dbReference>
<dbReference type="InterPro" id="IPR046855">
    <property type="entry name" value="AceK_kinase"/>
</dbReference>
<proteinExistence type="inferred from homology"/>
<evidence type="ECO:0000256" key="5">
    <source>
        <dbReference type="ARBA" id="ARBA00022679"/>
    </source>
</evidence>
<evidence type="ECO:0000256" key="9">
    <source>
        <dbReference type="ARBA" id="ARBA00022840"/>
    </source>
</evidence>
<feature type="binding site" evidence="11">
    <location>
        <begin position="315"/>
        <end position="321"/>
    </location>
    <ligand>
        <name>ATP</name>
        <dbReference type="ChEBI" id="CHEBI:30616"/>
    </ligand>
</feature>
<dbReference type="Pfam" id="PF20423">
    <property type="entry name" value="AceK_regulatory"/>
    <property type="match status" value="1"/>
</dbReference>
<dbReference type="PIRSF" id="PIRSF000719">
    <property type="entry name" value="AceK"/>
    <property type="match status" value="1"/>
</dbReference>
<dbReference type="EMBL" id="SNXI01000003">
    <property type="protein sequence ID" value="TDP39133.1"/>
    <property type="molecule type" value="Genomic_DNA"/>
</dbReference>
<dbReference type="AlphaFoldDB" id="A0A4R6PMR1"/>
<evidence type="ECO:0000313" key="16">
    <source>
        <dbReference type="Proteomes" id="UP000295531"/>
    </source>
</evidence>
<feature type="domain" description="Isocitrate dehydrogenase kinase/phosphatase (AceK) kinase" evidence="13">
    <location>
        <begin position="310"/>
        <end position="560"/>
    </location>
</feature>